<evidence type="ECO:0000313" key="3">
    <source>
        <dbReference type="Proteomes" id="UP001107558"/>
    </source>
</evidence>
<evidence type="ECO:0000313" key="2">
    <source>
        <dbReference type="EMBL" id="KAG5673237.1"/>
    </source>
</evidence>
<comment type="caution">
    <text evidence="2">The sequence shown here is derived from an EMBL/GenBank/DDBJ whole genome shotgun (WGS) entry which is preliminary data.</text>
</comment>
<proteinExistence type="predicted"/>
<evidence type="ECO:0000259" key="1">
    <source>
        <dbReference type="Pfam" id="PF16077"/>
    </source>
</evidence>
<dbReference type="SUPFAM" id="SSF57501">
    <property type="entry name" value="Cystine-knot cytokines"/>
    <property type="match status" value="1"/>
</dbReference>
<accession>A0A9J6BUL9</accession>
<keyword evidence="3" id="KW-1185">Reference proteome</keyword>
<feature type="domain" description="Spaetzle" evidence="1">
    <location>
        <begin position="8"/>
        <end position="76"/>
    </location>
</feature>
<sequence>MENFYNKLVIIDQKNEQEIETTRCVKHGATCNNTQEEDRKVVCAQKYTKIILRAIGDDGRAYNERFYYPSACVCQVYKNIKNN</sequence>
<dbReference type="InterPro" id="IPR029034">
    <property type="entry name" value="Cystine-knot_cytokine"/>
</dbReference>
<dbReference type="Proteomes" id="UP001107558">
    <property type="component" value="Chromosome 3"/>
</dbReference>
<dbReference type="InterPro" id="IPR032104">
    <property type="entry name" value="Spaetzle"/>
</dbReference>
<dbReference type="Gene3D" id="2.10.90.10">
    <property type="entry name" value="Cystine-knot cytokines"/>
    <property type="match status" value="1"/>
</dbReference>
<dbReference type="Pfam" id="PF16077">
    <property type="entry name" value="Spaetzle"/>
    <property type="match status" value="1"/>
</dbReference>
<dbReference type="EMBL" id="JADBJN010000003">
    <property type="protein sequence ID" value="KAG5673237.1"/>
    <property type="molecule type" value="Genomic_DNA"/>
</dbReference>
<organism evidence="2 3">
    <name type="scientific">Polypedilum vanderplanki</name>
    <name type="common">Sleeping chironomid midge</name>
    <dbReference type="NCBI Taxonomy" id="319348"/>
    <lineage>
        <taxon>Eukaryota</taxon>
        <taxon>Metazoa</taxon>
        <taxon>Ecdysozoa</taxon>
        <taxon>Arthropoda</taxon>
        <taxon>Hexapoda</taxon>
        <taxon>Insecta</taxon>
        <taxon>Pterygota</taxon>
        <taxon>Neoptera</taxon>
        <taxon>Endopterygota</taxon>
        <taxon>Diptera</taxon>
        <taxon>Nematocera</taxon>
        <taxon>Chironomoidea</taxon>
        <taxon>Chironomidae</taxon>
        <taxon>Chironominae</taxon>
        <taxon>Polypedilum</taxon>
        <taxon>Polypedilum</taxon>
    </lineage>
</organism>
<gene>
    <name evidence="2" type="ORF">PVAND_003300</name>
</gene>
<dbReference type="AlphaFoldDB" id="A0A9J6BUL9"/>
<name>A0A9J6BUL9_POLVA</name>
<reference evidence="2" key="1">
    <citation type="submission" date="2021-03" db="EMBL/GenBank/DDBJ databases">
        <title>Chromosome level genome of the anhydrobiotic midge Polypedilum vanderplanki.</title>
        <authorList>
            <person name="Yoshida Y."/>
            <person name="Kikawada T."/>
            <person name="Gusev O."/>
        </authorList>
    </citation>
    <scope>NUCLEOTIDE SEQUENCE</scope>
    <source>
        <strain evidence="2">NIAS01</strain>
        <tissue evidence="2">Whole body or cell culture</tissue>
    </source>
</reference>
<protein>
    <recommendedName>
        <fullName evidence="1">Spaetzle domain-containing protein</fullName>
    </recommendedName>
</protein>